<reference evidence="2 3" key="1">
    <citation type="submission" date="2019-08" db="EMBL/GenBank/DDBJ databases">
        <title>In-depth cultivation of the pig gut microbiome towards novel bacterial diversity and tailored functional studies.</title>
        <authorList>
            <person name="Wylensek D."/>
            <person name="Hitch T.C.A."/>
            <person name="Clavel T."/>
        </authorList>
    </citation>
    <scope>NUCLEOTIDE SEQUENCE [LARGE SCALE GENOMIC DNA]</scope>
    <source>
        <strain evidence="2 3">SM-530-WT-4B</strain>
    </source>
</reference>
<evidence type="ECO:0000313" key="2">
    <source>
        <dbReference type="EMBL" id="MST56189.1"/>
    </source>
</evidence>
<evidence type="ECO:0000256" key="1">
    <source>
        <dbReference type="SAM" id="Phobius"/>
    </source>
</evidence>
<proteinExistence type="predicted"/>
<sequence>MSTLWRLKRGYLVATACVGLKLGGLAGKYGFSLLQDGASYLWGGLQRLRPSVIRTSLEMLKLRGSGSLLGGALASVRGSVASLGRGLAADWTALKSGLGWAAAGMKSAASAAWSFSKGALLSLGSALKSAGAATLSFAKTAVPAAVAGIKSLGAALAAHPVGLAIAGIALVGAAVVYYWDDVKAFFLKIWEPVRPYWEAFTGWLGGIWDGVGAAWKGAVKMFDDLFEAFKAPFIRFGDWVDEKIAWIGDKWKSFKETIFGSGEEQAEIRRQNASALYNPSLWGLEVSEIPGRALGGIFDTPHLALFAEDGEEAAIPLSSKHCARGVDLWTQAGVKLGMLPAREPEAVPVSRGGAASGGRTVVQHNTFRIEIHSQAPADDFAISRLTAAIRDEMARLARGGFADDPCFG</sequence>
<organism evidence="2 3">
    <name type="scientific">Pyramidobacter porci</name>
    <dbReference type="NCBI Taxonomy" id="2605789"/>
    <lineage>
        <taxon>Bacteria</taxon>
        <taxon>Thermotogati</taxon>
        <taxon>Synergistota</taxon>
        <taxon>Synergistia</taxon>
        <taxon>Synergistales</taxon>
        <taxon>Dethiosulfovibrionaceae</taxon>
        <taxon>Pyramidobacter</taxon>
    </lineage>
</organism>
<keyword evidence="1" id="KW-0812">Transmembrane</keyword>
<accession>A0A6L5YDE7</accession>
<protein>
    <recommendedName>
        <fullName evidence="4">Phage tail tape measure protein</fullName>
    </recommendedName>
</protein>
<name>A0A6L5YDE7_9BACT</name>
<evidence type="ECO:0008006" key="4">
    <source>
        <dbReference type="Google" id="ProtNLM"/>
    </source>
</evidence>
<dbReference type="AlphaFoldDB" id="A0A6L5YDE7"/>
<dbReference type="Proteomes" id="UP000473699">
    <property type="component" value="Unassembled WGS sequence"/>
</dbReference>
<dbReference type="EMBL" id="VUNH01000009">
    <property type="protein sequence ID" value="MST56189.1"/>
    <property type="molecule type" value="Genomic_DNA"/>
</dbReference>
<comment type="caution">
    <text evidence="2">The sequence shown here is derived from an EMBL/GenBank/DDBJ whole genome shotgun (WGS) entry which is preliminary data.</text>
</comment>
<dbReference type="RefSeq" id="WP_154529265.1">
    <property type="nucleotide sequence ID" value="NZ_VUNH01000009.1"/>
</dbReference>
<keyword evidence="1" id="KW-1133">Transmembrane helix</keyword>
<gene>
    <name evidence="2" type="ORF">FYJ74_09120</name>
</gene>
<feature type="transmembrane region" description="Helical" evidence="1">
    <location>
        <begin position="160"/>
        <end position="179"/>
    </location>
</feature>
<keyword evidence="3" id="KW-1185">Reference proteome</keyword>
<keyword evidence="1" id="KW-0472">Membrane</keyword>
<evidence type="ECO:0000313" key="3">
    <source>
        <dbReference type="Proteomes" id="UP000473699"/>
    </source>
</evidence>